<sequence length="75" mass="8995">MNLNLFLEDVRLYFQAKTQDLQDFLNYQILGGKPKRPSYFPEMVKISWRFSPETRTFSAVWVNHPEYFTVSETVE</sequence>
<feature type="non-terminal residue" evidence="1">
    <location>
        <position position="75"/>
    </location>
</feature>
<name>X0VK03_9ZZZZ</name>
<organism evidence="1">
    <name type="scientific">marine sediment metagenome</name>
    <dbReference type="NCBI Taxonomy" id="412755"/>
    <lineage>
        <taxon>unclassified sequences</taxon>
        <taxon>metagenomes</taxon>
        <taxon>ecological metagenomes</taxon>
    </lineage>
</organism>
<protein>
    <submittedName>
        <fullName evidence="1">Uncharacterized protein</fullName>
    </submittedName>
</protein>
<reference evidence="1" key="1">
    <citation type="journal article" date="2014" name="Front. Microbiol.">
        <title>High frequency of phylogenetically diverse reductive dehalogenase-homologous genes in deep subseafloor sedimentary metagenomes.</title>
        <authorList>
            <person name="Kawai M."/>
            <person name="Futagami T."/>
            <person name="Toyoda A."/>
            <person name="Takaki Y."/>
            <person name="Nishi S."/>
            <person name="Hori S."/>
            <person name="Arai W."/>
            <person name="Tsubouchi T."/>
            <person name="Morono Y."/>
            <person name="Uchiyama I."/>
            <person name="Ito T."/>
            <person name="Fujiyama A."/>
            <person name="Inagaki F."/>
            <person name="Takami H."/>
        </authorList>
    </citation>
    <scope>NUCLEOTIDE SEQUENCE</scope>
    <source>
        <strain evidence="1">Expedition CK06-06</strain>
    </source>
</reference>
<comment type="caution">
    <text evidence="1">The sequence shown here is derived from an EMBL/GenBank/DDBJ whole genome shotgun (WGS) entry which is preliminary data.</text>
</comment>
<proteinExistence type="predicted"/>
<evidence type="ECO:0000313" key="1">
    <source>
        <dbReference type="EMBL" id="GAG11517.1"/>
    </source>
</evidence>
<dbReference type="AlphaFoldDB" id="X0VK03"/>
<dbReference type="EMBL" id="BARS01028702">
    <property type="protein sequence ID" value="GAG11517.1"/>
    <property type="molecule type" value="Genomic_DNA"/>
</dbReference>
<accession>X0VK03</accession>
<gene>
    <name evidence="1" type="ORF">S01H1_44962</name>
</gene>